<keyword evidence="5 9" id="KW-0378">Hydrolase</keyword>
<dbReference type="EC" id="3.2.1.20" evidence="3"/>
<evidence type="ECO:0000256" key="1">
    <source>
        <dbReference type="ARBA" id="ARBA00001657"/>
    </source>
</evidence>
<evidence type="ECO:0000256" key="6">
    <source>
        <dbReference type="ARBA" id="ARBA00023180"/>
    </source>
</evidence>
<comment type="catalytic activity">
    <reaction evidence="1">
        <text>Hydrolysis of terminal, non-reducing (1-&gt;4)-linked alpha-D-glucose residues with release of alpha-D-glucose.</text>
        <dbReference type="EC" id="3.2.1.20"/>
    </reaction>
</comment>
<dbReference type="InterPro" id="IPR025887">
    <property type="entry name" value="Glyco_hydro_31_N_dom"/>
</dbReference>
<dbReference type="GO" id="GO:0005975">
    <property type="term" value="P:carbohydrate metabolic process"/>
    <property type="evidence" value="ECO:0007669"/>
    <property type="project" value="InterPro"/>
</dbReference>
<dbReference type="STRING" id="88036.D8QX69"/>
<dbReference type="InterPro" id="IPR017853">
    <property type="entry name" value="GH"/>
</dbReference>
<dbReference type="eggNOG" id="KOG1065">
    <property type="taxonomic scope" value="Eukaryota"/>
</dbReference>
<dbReference type="PANTHER" id="PTHR22762">
    <property type="entry name" value="ALPHA-GLUCOSIDASE"/>
    <property type="match status" value="1"/>
</dbReference>
<gene>
    <name evidence="13" type="ORF">SELMODRAFT_79855</name>
</gene>
<evidence type="ECO:0000259" key="11">
    <source>
        <dbReference type="Pfam" id="PF13802"/>
    </source>
</evidence>
<organism evidence="14">
    <name type="scientific">Selaginella moellendorffii</name>
    <name type="common">Spikemoss</name>
    <dbReference type="NCBI Taxonomy" id="88036"/>
    <lineage>
        <taxon>Eukaryota</taxon>
        <taxon>Viridiplantae</taxon>
        <taxon>Streptophyta</taxon>
        <taxon>Embryophyta</taxon>
        <taxon>Tracheophyta</taxon>
        <taxon>Lycopodiopsida</taxon>
        <taxon>Selaginellales</taxon>
        <taxon>Selaginellaceae</taxon>
        <taxon>Selaginella</taxon>
    </lineage>
</organism>
<feature type="domain" description="Glycoside hydrolase family 31 TIM barrel" evidence="10">
    <location>
        <begin position="255"/>
        <end position="629"/>
    </location>
</feature>
<dbReference type="Gene3D" id="2.60.40.1760">
    <property type="entry name" value="glycosyl hydrolase (family 31)"/>
    <property type="match status" value="1"/>
</dbReference>
<comment type="similarity">
    <text evidence="2 9">Belongs to the glycosyl hydrolase 31 family.</text>
</comment>
<dbReference type="InterPro" id="IPR048395">
    <property type="entry name" value="Glyco_hydro_31_C"/>
</dbReference>
<name>D8QX69_SELML</name>
<evidence type="ECO:0000256" key="9">
    <source>
        <dbReference type="RuleBase" id="RU361185"/>
    </source>
</evidence>
<sequence length="871" mass="97312">MIAAVSREYRVLSVIEQANAGGGSAILVEIADRIDDFGPDIEHLLISVSYETDERLHLMITDADSPRWEIPFKLIPRSMDGNSSSARFSQEVRKITSPKLQLSYTVNPFSFTVTRVSNGEILFDSPSSSRFVFKDQYLEISTRIPAQAALYGLGESTRSDGFRILPNSTYTLWAADTGADNTDVNLYGSHPFYMDVRSGGQAYGVLLLNSNGMDVNYEGEFLTYKVLGGVFDFYFFAGPSPLSVVQQYTAHVGKPAAMPYWSLGFHQCRWGYKNVSQLEHVVAEYKKANLPLEVMWNDIDHMDVYKDFTLDPVNYPAEQLRAFVEKLHKNGQRYVLIVDPGLKPEKNYETYRRAKEMDVFIKDVQGKPYLGQVWPGPVHFPDFLHPRALEFWTGEVSRFHKEVPFDGLWIDMNEASNFCQGVTCTLPANVTCPIPGSFTQCCLVCSNDLATKWDNPPYAINNAGTHRSLGGKTIPTSATHYNGTLEYNAHNLYGLAEAIVINSALKTVVKKRPFVLSRSTFAGSGRVTAHWLGDNRASWNDLKYSISGILGAGLAGIPMVGADICGFSGNTTEELCNRWIQLGAFYPFSRDHNDFFSSPQELFVWKSVTRSARKALELRYKLLPYLYTLSFEAHTLGSPVARPLFFTFPNDRATLDIDKQFLLGRGILVSPVLTPNATTVKAYFPQGTWYSLFDYTKYVTSPSGSYQQLDAPWDTINVHVHEGSIIPMQEFALTTRLARKTPFTLVVAFSSTDSENSTASGELFLDDDDALEMKVAEGKSSFIKFAASSIGNRLSVKSRVSYGEFALQQKWIISKVVVLGLGSFALDKQQQELVKGKILLPQSADHVEEVNELNLPLGKPFHISLKMASYQ</sequence>
<dbReference type="InParanoid" id="D8QX69"/>
<evidence type="ECO:0000256" key="4">
    <source>
        <dbReference type="ARBA" id="ARBA00022729"/>
    </source>
</evidence>
<dbReference type="Gene3D" id="3.20.20.80">
    <property type="entry name" value="Glycosidases"/>
    <property type="match status" value="1"/>
</dbReference>
<evidence type="ECO:0000256" key="3">
    <source>
        <dbReference type="ARBA" id="ARBA00012741"/>
    </source>
</evidence>
<dbReference type="Gene3D" id="2.60.40.1180">
    <property type="entry name" value="Golgi alpha-mannosidase II"/>
    <property type="match status" value="2"/>
</dbReference>
<keyword evidence="14" id="KW-1185">Reference proteome</keyword>
<reference evidence="13 14" key="1">
    <citation type="journal article" date="2011" name="Science">
        <title>The Selaginella genome identifies genetic changes associated with the evolution of vascular plants.</title>
        <authorList>
            <person name="Banks J.A."/>
            <person name="Nishiyama T."/>
            <person name="Hasebe M."/>
            <person name="Bowman J.L."/>
            <person name="Gribskov M."/>
            <person name="dePamphilis C."/>
            <person name="Albert V.A."/>
            <person name="Aono N."/>
            <person name="Aoyama T."/>
            <person name="Ambrose B.A."/>
            <person name="Ashton N.W."/>
            <person name="Axtell M.J."/>
            <person name="Barker E."/>
            <person name="Barker M.S."/>
            <person name="Bennetzen J.L."/>
            <person name="Bonawitz N.D."/>
            <person name="Chapple C."/>
            <person name="Cheng C."/>
            <person name="Correa L.G."/>
            <person name="Dacre M."/>
            <person name="DeBarry J."/>
            <person name="Dreyer I."/>
            <person name="Elias M."/>
            <person name="Engstrom E.M."/>
            <person name="Estelle M."/>
            <person name="Feng L."/>
            <person name="Finet C."/>
            <person name="Floyd S.K."/>
            <person name="Frommer W.B."/>
            <person name="Fujita T."/>
            <person name="Gramzow L."/>
            <person name="Gutensohn M."/>
            <person name="Harholt J."/>
            <person name="Hattori M."/>
            <person name="Heyl A."/>
            <person name="Hirai T."/>
            <person name="Hiwatashi Y."/>
            <person name="Ishikawa M."/>
            <person name="Iwata M."/>
            <person name="Karol K.G."/>
            <person name="Koehler B."/>
            <person name="Kolukisaoglu U."/>
            <person name="Kubo M."/>
            <person name="Kurata T."/>
            <person name="Lalonde S."/>
            <person name="Li K."/>
            <person name="Li Y."/>
            <person name="Litt A."/>
            <person name="Lyons E."/>
            <person name="Manning G."/>
            <person name="Maruyama T."/>
            <person name="Michael T.P."/>
            <person name="Mikami K."/>
            <person name="Miyazaki S."/>
            <person name="Morinaga S."/>
            <person name="Murata T."/>
            <person name="Mueller-Roeber B."/>
            <person name="Nelson D.R."/>
            <person name="Obara M."/>
            <person name="Oguri Y."/>
            <person name="Olmstead R.G."/>
            <person name="Onodera N."/>
            <person name="Petersen B.L."/>
            <person name="Pils B."/>
            <person name="Prigge M."/>
            <person name="Rensing S.A."/>
            <person name="Riano-Pachon D.M."/>
            <person name="Roberts A.W."/>
            <person name="Sato Y."/>
            <person name="Scheller H.V."/>
            <person name="Schulz B."/>
            <person name="Schulz C."/>
            <person name="Shakirov E.V."/>
            <person name="Shibagaki N."/>
            <person name="Shinohara N."/>
            <person name="Shippen D.E."/>
            <person name="Soerensen I."/>
            <person name="Sotooka R."/>
            <person name="Sugimoto N."/>
            <person name="Sugita M."/>
            <person name="Sumikawa N."/>
            <person name="Tanurdzic M."/>
            <person name="Theissen G."/>
            <person name="Ulvskov P."/>
            <person name="Wakazuki S."/>
            <person name="Weng J.K."/>
            <person name="Willats W.W."/>
            <person name="Wipf D."/>
            <person name="Wolf P.G."/>
            <person name="Yang L."/>
            <person name="Zimmer A.D."/>
            <person name="Zhu Q."/>
            <person name="Mitros T."/>
            <person name="Hellsten U."/>
            <person name="Loque D."/>
            <person name="Otillar R."/>
            <person name="Salamov A."/>
            <person name="Schmutz J."/>
            <person name="Shapiro H."/>
            <person name="Lindquist E."/>
            <person name="Lucas S."/>
            <person name="Rokhsar D."/>
            <person name="Grigoriev I.V."/>
        </authorList>
    </citation>
    <scope>NUCLEOTIDE SEQUENCE [LARGE SCALE GENOMIC DNA]</scope>
</reference>
<dbReference type="Proteomes" id="UP000001514">
    <property type="component" value="Unassembled WGS sequence"/>
</dbReference>
<evidence type="ECO:0000259" key="10">
    <source>
        <dbReference type="Pfam" id="PF01055"/>
    </source>
</evidence>
<keyword evidence="7 9" id="KW-0326">Glycosidase</keyword>
<evidence type="ECO:0000259" key="12">
    <source>
        <dbReference type="Pfam" id="PF21365"/>
    </source>
</evidence>
<dbReference type="GO" id="GO:0004553">
    <property type="term" value="F:hydrolase activity, hydrolyzing O-glycosyl compounds"/>
    <property type="evidence" value="ECO:0000318"/>
    <property type="project" value="GO_Central"/>
</dbReference>
<dbReference type="HOGENOM" id="CLU_000631_11_2_1"/>
<evidence type="ECO:0000256" key="7">
    <source>
        <dbReference type="ARBA" id="ARBA00023295"/>
    </source>
</evidence>
<dbReference type="PANTHER" id="PTHR22762:SF133">
    <property type="entry name" value="P-TYPE DOMAIN-CONTAINING PROTEIN"/>
    <property type="match status" value="1"/>
</dbReference>
<dbReference type="KEGG" id="smo:SELMODRAFT_79855"/>
<evidence type="ECO:0000256" key="8">
    <source>
        <dbReference type="ARBA" id="ARBA00041343"/>
    </source>
</evidence>
<dbReference type="InterPro" id="IPR000322">
    <property type="entry name" value="Glyco_hydro_31_TIM"/>
</dbReference>
<keyword evidence="4" id="KW-0732">Signal</keyword>
<dbReference type="PROSITE" id="PS00129">
    <property type="entry name" value="GLYCOSYL_HYDROL_F31_1"/>
    <property type="match status" value="1"/>
</dbReference>
<dbReference type="Gramene" id="EFJ35357">
    <property type="protein sequence ID" value="EFJ35357"/>
    <property type="gene ID" value="SELMODRAFT_79855"/>
</dbReference>
<dbReference type="InterPro" id="IPR030459">
    <property type="entry name" value="Glyco_hydro_31_CS"/>
</dbReference>
<feature type="domain" description="Glycoside hydrolase family 31 N-terminal" evidence="11">
    <location>
        <begin position="65"/>
        <end position="213"/>
    </location>
</feature>
<dbReference type="CDD" id="cd14752">
    <property type="entry name" value="GH31_N"/>
    <property type="match status" value="1"/>
</dbReference>
<dbReference type="FunFam" id="3.20.20.80:FF:000016">
    <property type="entry name" value="Maltase-glucoamylase, intestinal"/>
    <property type="match status" value="1"/>
</dbReference>
<dbReference type="EMBL" id="GL377568">
    <property type="protein sequence ID" value="EFJ35357.1"/>
    <property type="molecule type" value="Genomic_DNA"/>
</dbReference>
<dbReference type="AlphaFoldDB" id="D8QX69"/>
<dbReference type="FunCoup" id="D8QX69">
    <property type="interactions" value="2081"/>
</dbReference>
<accession>D8QX69</accession>
<dbReference type="SUPFAM" id="SSF51445">
    <property type="entry name" value="(Trans)glycosidases"/>
    <property type="match status" value="1"/>
</dbReference>
<evidence type="ECO:0000313" key="13">
    <source>
        <dbReference type="EMBL" id="EFJ35357.1"/>
    </source>
</evidence>
<feature type="domain" description="Glycosyl hydrolase family 31 C-terminal" evidence="12">
    <location>
        <begin position="637"/>
        <end position="726"/>
    </location>
</feature>
<protein>
    <recommendedName>
        <fullName evidence="3">alpha-glucosidase</fullName>
        <ecNumber evidence="3">3.2.1.20</ecNumber>
    </recommendedName>
    <alternativeName>
        <fullName evidence="8">Maltase</fullName>
    </alternativeName>
</protein>
<dbReference type="Pfam" id="PF13802">
    <property type="entry name" value="Gal_mutarotas_2"/>
    <property type="match status" value="1"/>
</dbReference>
<evidence type="ECO:0000256" key="2">
    <source>
        <dbReference type="ARBA" id="ARBA00007806"/>
    </source>
</evidence>
<dbReference type="InterPro" id="IPR013780">
    <property type="entry name" value="Glyco_hydro_b"/>
</dbReference>
<dbReference type="GO" id="GO:0090599">
    <property type="term" value="F:alpha-glucosidase activity"/>
    <property type="evidence" value="ECO:0007669"/>
    <property type="project" value="UniProtKB-ARBA"/>
</dbReference>
<keyword evidence="6" id="KW-0325">Glycoprotein</keyword>
<evidence type="ECO:0000256" key="5">
    <source>
        <dbReference type="ARBA" id="ARBA00022801"/>
    </source>
</evidence>
<dbReference type="SUPFAM" id="SSF74650">
    <property type="entry name" value="Galactose mutarotase-like"/>
    <property type="match status" value="1"/>
</dbReference>
<dbReference type="InterPro" id="IPR011013">
    <property type="entry name" value="Gal_mutarotase_sf_dom"/>
</dbReference>
<dbReference type="GO" id="GO:0030246">
    <property type="term" value="F:carbohydrate binding"/>
    <property type="evidence" value="ECO:0007669"/>
    <property type="project" value="InterPro"/>
</dbReference>
<dbReference type="InterPro" id="IPR030458">
    <property type="entry name" value="Glyco_hydro_31_AS"/>
</dbReference>
<dbReference type="Pfam" id="PF21365">
    <property type="entry name" value="Glyco_hydro_31_3rd"/>
    <property type="match status" value="1"/>
</dbReference>
<proteinExistence type="inferred from homology"/>
<dbReference type="CDD" id="cd06602">
    <property type="entry name" value="GH31_MGAM_SI_GAA"/>
    <property type="match status" value="1"/>
</dbReference>
<dbReference type="Pfam" id="PF01055">
    <property type="entry name" value="Glyco_hydro_31_2nd"/>
    <property type="match status" value="1"/>
</dbReference>
<dbReference type="OMA" id="WEFPNDE"/>
<dbReference type="PROSITE" id="PS00707">
    <property type="entry name" value="GLYCOSYL_HYDROL_F31_2"/>
    <property type="match status" value="1"/>
</dbReference>
<dbReference type="SUPFAM" id="SSF51011">
    <property type="entry name" value="Glycosyl hydrolase domain"/>
    <property type="match status" value="1"/>
</dbReference>
<dbReference type="FunFam" id="2.60.40.1180:FF:000044">
    <property type="entry name" value="Alpha-glucosidase 1"/>
    <property type="match status" value="1"/>
</dbReference>
<evidence type="ECO:0000313" key="14">
    <source>
        <dbReference type="Proteomes" id="UP000001514"/>
    </source>
</evidence>